<evidence type="ECO:0000313" key="2">
    <source>
        <dbReference type="Proteomes" id="UP000006729"/>
    </source>
</evidence>
<gene>
    <name evidence="1" type="ORF">POPTR_010G228300v4</name>
</gene>
<organism evidence="1 2">
    <name type="scientific">Populus trichocarpa</name>
    <name type="common">Western balsam poplar</name>
    <name type="synonym">Populus balsamifera subsp. trichocarpa</name>
    <dbReference type="NCBI Taxonomy" id="3694"/>
    <lineage>
        <taxon>Eukaryota</taxon>
        <taxon>Viridiplantae</taxon>
        <taxon>Streptophyta</taxon>
        <taxon>Embryophyta</taxon>
        <taxon>Tracheophyta</taxon>
        <taxon>Spermatophyta</taxon>
        <taxon>Magnoliopsida</taxon>
        <taxon>eudicotyledons</taxon>
        <taxon>Gunneridae</taxon>
        <taxon>Pentapetalae</taxon>
        <taxon>rosids</taxon>
        <taxon>fabids</taxon>
        <taxon>Malpighiales</taxon>
        <taxon>Salicaceae</taxon>
        <taxon>Saliceae</taxon>
        <taxon>Populus</taxon>
    </lineage>
</organism>
<name>A0ACC0SF31_POPTR</name>
<dbReference type="Proteomes" id="UP000006729">
    <property type="component" value="Chromosome 10"/>
</dbReference>
<proteinExistence type="predicted"/>
<keyword evidence="2" id="KW-1185">Reference proteome</keyword>
<comment type="caution">
    <text evidence="1">The sequence shown here is derived from an EMBL/GenBank/DDBJ whole genome shotgun (WGS) entry which is preliminary data.</text>
</comment>
<reference evidence="1 2" key="1">
    <citation type="journal article" date="2006" name="Science">
        <title>The genome of black cottonwood, Populus trichocarpa (Torr. &amp; Gray).</title>
        <authorList>
            <person name="Tuskan G.A."/>
            <person name="Difazio S."/>
            <person name="Jansson S."/>
            <person name="Bohlmann J."/>
            <person name="Grigoriev I."/>
            <person name="Hellsten U."/>
            <person name="Putnam N."/>
            <person name="Ralph S."/>
            <person name="Rombauts S."/>
            <person name="Salamov A."/>
            <person name="Schein J."/>
            <person name="Sterck L."/>
            <person name="Aerts A."/>
            <person name="Bhalerao R.R."/>
            <person name="Bhalerao R.P."/>
            <person name="Blaudez D."/>
            <person name="Boerjan W."/>
            <person name="Brun A."/>
            <person name="Brunner A."/>
            <person name="Busov V."/>
            <person name="Campbell M."/>
            <person name="Carlson J."/>
            <person name="Chalot M."/>
            <person name="Chapman J."/>
            <person name="Chen G.L."/>
            <person name="Cooper D."/>
            <person name="Coutinho P.M."/>
            <person name="Couturier J."/>
            <person name="Covert S."/>
            <person name="Cronk Q."/>
            <person name="Cunningham R."/>
            <person name="Davis J."/>
            <person name="Degroeve S."/>
            <person name="Dejardin A."/>
            <person name="Depamphilis C."/>
            <person name="Detter J."/>
            <person name="Dirks B."/>
            <person name="Dubchak I."/>
            <person name="Duplessis S."/>
            <person name="Ehlting J."/>
            <person name="Ellis B."/>
            <person name="Gendler K."/>
            <person name="Goodstein D."/>
            <person name="Gribskov M."/>
            <person name="Grimwood J."/>
            <person name="Groover A."/>
            <person name="Gunter L."/>
            <person name="Hamberger B."/>
            <person name="Heinze B."/>
            <person name="Helariutta Y."/>
            <person name="Henrissat B."/>
            <person name="Holligan D."/>
            <person name="Holt R."/>
            <person name="Huang W."/>
            <person name="Islam-Faridi N."/>
            <person name="Jones S."/>
            <person name="Jones-Rhoades M."/>
            <person name="Jorgensen R."/>
            <person name="Joshi C."/>
            <person name="Kangasjarvi J."/>
            <person name="Karlsson J."/>
            <person name="Kelleher C."/>
            <person name="Kirkpatrick R."/>
            <person name="Kirst M."/>
            <person name="Kohler A."/>
            <person name="Kalluri U."/>
            <person name="Larimer F."/>
            <person name="Leebens-Mack J."/>
            <person name="Leple J.C."/>
            <person name="Locascio P."/>
            <person name="Lou Y."/>
            <person name="Lucas S."/>
            <person name="Martin F."/>
            <person name="Montanini B."/>
            <person name="Napoli C."/>
            <person name="Nelson D.R."/>
            <person name="Nelson C."/>
            <person name="Nieminen K."/>
            <person name="Nilsson O."/>
            <person name="Pereda V."/>
            <person name="Peter G."/>
            <person name="Philippe R."/>
            <person name="Pilate G."/>
            <person name="Poliakov A."/>
            <person name="Razumovskaya J."/>
            <person name="Richardson P."/>
            <person name="Rinaldi C."/>
            <person name="Ritland K."/>
            <person name="Rouze P."/>
            <person name="Ryaboy D."/>
            <person name="Schmutz J."/>
            <person name="Schrader J."/>
            <person name="Segerman B."/>
            <person name="Shin H."/>
            <person name="Siddiqui A."/>
            <person name="Sterky F."/>
            <person name="Terry A."/>
            <person name="Tsai C.J."/>
            <person name="Uberbacher E."/>
            <person name="Unneberg P."/>
            <person name="Vahala J."/>
            <person name="Wall K."/>
            <person name="Wessler S."/>
            <person name="Yang G."/>
            <person name="Yin T."/>
            <person name="Douglas C."/>
            <person name="Marra M."/>
            <person name="Sandberg G."/>
            <person name="Van de Peer Y."/>
            <person name="Rokhsar D."/>
        </authorList>
    </citation>
    <scope>NUCLEOTIDE SEQUENCE [LARGE SCALE GENOMIC DNA]</scope>
    <source>
        <strain evidence="2">cv. Nisqually</strain>
    </source>
</reference>
<evidence type="ECO:0000313" key="1">
    <source>
        <dbReference type="EMBL" id="KAI9387832.1"/>
    </source>
</evidence>
<sequence>MEVTGMSPFTVWPLFFLIIQLSFSFSLAQGNETDIFSLLALKHQITDDPLGKLSSWNESTHFCEWSGVTCGKKHQRVVQLDLQSCKLSGSLSPHVGNMSFLRTLNLENNSFGQNIPQELGSLFRLQALVLTNNSFSGEIPANISRCSNLLSLELEGNNLTGKLPAEFGSLSKLKAFYFPRNNLFGEIPPAYGNLSHIEEIPGGQNNLQGDIPKSIGKLKRLKHFSFGTNNLSGTIPTSIYNLSSLTHFSVPANQLHGSLPRDLGLTLPNLEIFRIHTCQSSGLIPVTISNVSNLSLLDLGLNSFTGQVPTLAGLHNLRLLALDFNDLGNGENNDLNFLYPLANNTSLEMIGLNYNYLGGALPEIVSNFSSKLRFMTFGNNQISGSIPNEIGNLISLRGFGFESNKLTGIIPTSIGKLQNLGALALSGNKIAGNIPSSLGNSTALVLLYLDKNNLQGSIPSSLGNCRDLLSLDLSQNNFSGPIPPEVIGIPSLSVSLDLSQNQLIGPLPSEVGMLVNLGYLDVSHNSLSGEIPGSLGSCVVLENLLLEGNLFKGSIPKSMSSLRALKYLNISYNNLTGQIPRFLADFRFLQHLDLSFNHLEGEMPTQGIFGNASAVSVLGNNKLCGGISLFNLSRCMLKESKKPKTSTKLMLLIAIPCGFLGVFCVIACLLVCCFRKTVDKSASEASWDISLRRITYGELFQATDRFSSSNIIGAGSFGSVYRGILASDGAVVAVKVFNLPCKGASKSFMTECAALINIKHRNLVKVLGVCAGVDFEGNDFKALVYEFMVNGSLEEWLHPVHVSNEACEARNLNLIQRLSISIDVAAALDYLHHGCQVPVVHCDLKPSNVLLDGDMISHVGDFGLARFSPEASHQSSSNQSSSVGIKGTIGYAAPEYGMERKVSTYGDVYGYGILLLEMFTGKRPTHGMFNDELNLHTYAAMSLPDRVVDVVDSILLREVEETSSDAPRRKQDVRAHKNFQCLTSIINVGLACSADLPKERMAMSTVVAELHRIRDIFLGGRRHKHHEIVVLPEGTVDTLC</sequence>
<dbReference type="EMBL" id="CM009299">
    <property type="protein sequence ID" value="KAI9387832.1"/>
    <property type="molecule type" value="Genomic_DNA"/>
</dbReference>
<protein>
    <submittedName>
        <fullName evidence="1">Uncharacterized protein</fullName>
    </submittedName>
</protein>
<accession>A0ACC0SF31</accession>